<accession>A0ABV0G724</accession>
<evidence type="ECO:0000313" key="2">
    <source>
        <dbReference type="Proteomes" id="UP001495147"/>
    </source>
</evidence>
<keyword evidence="2" id="KW-1185">Reference proteome</keyword>
<protein>
    <submittedName>
        <fullName evidence="1">DUF1840 domain-containing protein</fullName>
    </submittedName>
</protein>
<name>A0ABV0G724_9BURK</name>
<evidence type="ECO:0000313" key="1">
    <source>
        <dbReference type="EMBL" id="MEO3693495.1"/>
    </source>
</evidence>
<dbReference type="RefSeq" id="WP_347706309.1">
    <property type="nucleotide sequence ID" value="NZ_JBDPZD010000007.1"/>
</dbReference>
<gene>
    <name evidence="1" type="ORF">ABDJ85_18630</name>
</gene>
<organism evidence="1 2">
    <name type="scientific">Roseateles paludis</name>
    <dbReference type="NCBI Taxonomy" id="3145238"/>
    <lineage>
        <taxon>Bacteria</taxon>
        <taxon>Pseudomonadati</taxon>
        <taxon>Pseudomonadota</taxon>
        <taxon>Betaproteobacteria</taxon>
        <taxon>Burkholderiales</taxon>
        <taxon>Sphaerotilaceae</taxon>
        <taxon>Roseateles</taxon>
    </lineage>
</organism>
<dbReference type="Pfam" id="PF08895">
    <property type="entry name" value="DUF1840"/>
    <property type="match status" value="1"/>
</dbReference>
<sequence length="103" mass="11238">MLIRFKSPVAADVLMLGDNAQQLLRLVGREGQLKGIFEVDDQPHIIELLDAAVAAEAQAAEAAADAGGKAPARPLVSLRQRVWPLREMLHQAHRERVAVVWGV</sequence>
<dbReference type="InterPro" id="IPR014991">
    <property type="entry name" value="DUF1840"/>
</dbReference>
<comment type="caution">
    <text evidence="1">The sequence shown here is derived from an EMBL/GenBank/DDBJ whole genome shotgun (WGS) entry which is preliminary data.</text>
</comment>
<proteinExistence type="predicted"/>
<dbReference type="EMBL" id="JBDPZD010000007">
    <property type="protein sequence ID" value="MEO3693495.1"/>
    <property type="molecule type" value="Genomic_DNA"/>
</dbReference>
<reference evidence="1 2" key="1">
    <citation type="submission" date="2024-05" db="EMBL/GenBank/DDBJ databases">
        <title>Roseateles sp. DJS-2-20 16S ribosomal RNA gene Genome sequencing and assembly.</title>
        <authorList>
            <person name="Woo H."/>
        </authorList>
    </citation>
    <scope>NUCLEOTIDE SEQUENCE [LARGE SCALE GENOMIC DNA]</scope>
    <source>
        <strain evidence="1 2">DJS-2-20</strain>
    </source>
</reference>
<dbReference type="Proteomes" id="UP001495147">
    <property type="component" value="Unassembled WGS sequence"/>
</dbReference>